<protein>
    <submittedName>
        <fullName evidence="2">Uncharacterized protein</fullName>
    </submittedName>
</protein>
<organism evidence="2 3">
    <name type="scientific">Blepharisma stoltei</name>
    <dbReference type="NCBI Taxonomy" id="1481888"/>
    <lineage>
        <taxon>Eukaryota</taxon>
        <taxon>Sar</taxon>
        <taxon>Alveolata</taxon>
        <taxon>Ciliophora</taxon>
        <taxon>Postciliodesmatophora</taxon>
        <taxon>Heterotrichea</taxon>
        <taxon>Heterotrichida</taxon>
        <taxon>Blepharismidae</taxon>
        <taxon>Blepharisma</taxon>
    </lineage>
</organism>
<sequence>MHEASIQQDFQIWLRYLTSRSDKYLIDISALNKLTTIVINNPDSKDLFIPLLIGSLETEKECAAIITLHIINTIVLNFRKNSKGSSDVLFLGKILDDGIGVMERNLSRNWKDWENQLLWTLFEWKLNYKIENRLSPILLSSVNSKGEETLHLKDTHFTLIEEDEMLALYLRDKGTEAMVTNLLRIFEYSYRNTEPNKDPYKKMMYTAVKGEGWTSLMNLTKRYLISSIGSLDTKNYAFRNIQNDKLALIPHVFTAMHASSFIESSVASNVRTLIQLFTASRYDISTFIKTEQYKACVSDLMSSLNHTLEHLNTISPWLCKYICEICKIIKEIKGRDDYWNEMNGLLIVRLLAPYIFNPALVGIVEHVDLNSIQLLTYTAKIVQGAWVGAFIDNGELGELKWINMELVKWKGELQMAFEKMYHAEIPSSRGLILPKTLILSDLCQIQNRMKNFEWKKCPEIVEMPRKQRKPKITIDQSVEELICLKRPPKRSPSFKENSFTFEKHKEIMEEIITENHQTVPVLQIAPPDIFKHQENHEPRIKSPNHENEIHRDMYQKAEPLPFIPQNVYAYQNSLSSHSDSNKIDSKLTLSDLKISITERSKHAISISCQTDNSHFNSTFTQTNEEKPTNTGIQTDDSITSIKSTQTDMDFSFNKKASTCDQYTFTDISLSEVLAEHNKLKNQIEKMLQYQTQESERLNKVNEYWANQYKELKFENIELKSKIKELKEEQNKAGEIRYTEPSQVRYSEPMTSRSYAPIPDDSIDLYLNRKSTVFYKCDPSLHSQEIDQIITSRKYRQLKLRNEERRHKMDFEGYWSPPKSCR</sequence>
<dbReference type="AlphaFoldDB" id="A0AAU9IY15"/>
<reference evidence="2" key="1">
    <citation type="submission" date="2021-09" db="EMBL/GenBank/DDBJ databases">
        <authorList>
            <consortium name="AG Swart"/>
            <person name="Singh M."/>
            <person name="Singh A."/>
            <person name="Seah K."/>
            <person name="Emmerich C."/>
        </authorList>
    </citation>
    <scope>NUCLEOTIDE SEQUENCE</scope>
    <source>
        <strain evidence="2">ATCC30299</strain>
    </source>
</reference>
<feature type="coiled-coil region" evidence="1">
    <location>
        <begin position="669"/>
        <end position="735"/>
    </location>
</feature>
<comment type="caution">
    <text evidence="2">The sequence shown here is derived from an EMBL/GenBank/DDBJ whole genome shotgun (WGS) entry which is preliminary data.</text>
</comment>
<dbReference type="EMBL" id="CAJZBQ010000012">
    <property type="protein sequence ID" value="CAG9314366.1"/>
    <property type="molecule type" value="Genomic_DNA"/>
</dbReference>
<dbReference type="SUPFAM" id="SSF48350">
    <property type="entry name" value="GTPase activation domain, GAP"/>
    <property type="match status" value="1"/>
</dbReference>
<evidence type="ECO:0000313" key="2">
    <source>
        <dbReference type="EMBL" id="CAG9314366.1"/>
    </source>
</evidence>
<evidence type="ECO:0000313" key="3">
    <source>
        <dbReference type="Proteomes" id="UP001162131"/>
    </source>
</evidence>
<proteinExistence type="predicted"/>
<dbReference type="Proteomes" id="UP001162131">
    <property type="component" value="Unassembled WGS sequence"/>
</dbReference>
<name>A0AAU9IY15_9CILI</name>
<keyword evidence="1" id="KW-0175">Coiled coil</keyword>
<gene>
    <name evidence="2" type="ORF">BSTOLATCC_MIC11374</name>
</gene>
<accession>A0AAU9IY15</accession>
<dbReference type="InterPro" id="IPR008936">
    <property type="entry name" value="Rho_GTPase_activation_prot"/>
</dbReference>
<evidence type="ECO:0000256" key="1">
    <source>
        <dbReference type="SAM" id="Coils"/>
    </source>
</evidence>
<keyword evidence="3" id="KW-1185">Reference proteome</keyword>